<name>A0A317CLV6_9GAMM</name>
<proteinExistence type="predicted"/>
<dbReference type="Proteomes" id="UP000245539">
    <property type="component" value="Unassembled WGS sequence"/>
</dbReference>
<sequence length="348" mass="39883">MLFAKRDMTNQGEKTLSQRFTKRFTRYLSSQSTDAAASDNQLIDIRECYELLGEAEASKTKQPSELPHIIHRIVTAYEKRTGHWLEAEQVALAAIHYDIEQQADILRKHFKQTLTNSTELYCSSNTSYLRLALLAEILNIKHFSLGKPAPDSATPPSCERKLNVLLDDISMSEIEESGRKLREHCTQSLMKKGISPDALQACWHLRMRYSDTEHSLLMKCMPIDMMRDVFKTQYKKKYGYIPQDQSILIDSLEIEVKLNEPCKPGMPAENHHVQQIMSQWDSCNCQTNQSWRYLGADVSLINTKLSFMTCPVLKEILANHVARPADLAMSNFFVRNFKKEVDEAAADN</sequence>
<evidence type="ECO:0000313" key="1">
    <source>
        <dbReference type="EMBL" id="PWQ99201.1"/>
    </source>
</evidence>
<reference evidence="1 2" key="1">
    <citation type="submission" date="2018-05" db="EMBL/GenBank/DDBJ databases">
        <title>Leucothrix arctica sp. nov., isolated from Arctic seawater.</title>
        <authorList>
            <person name="Choi A."/>
            <person name="Baek K."/>
        </authorList>
    </citation>
    <scope>NUCLEOTIDE SEQUENCE [LARGE SCALE GENOMIC DNA]</scope>
    <source>
        <strain evidence="1 2">JCM 18388</strain>
    </source>
</reference>
<accession>A0A317CLV6</accession>
<comment type="caution">
    <text evidence="1">The sequence shown here is derived from an EMBL/GenBank/DDBJ whole genome shotgun (WGS) entry which is preliminary data.</text>
</comment>
<gene>
    <name evidence="1" type="ORF">DKW60_07170</name>
</gene>
<evidence type="ECO:0000313" key="2">
    <source>
        <dbReference type="Proteomes" id="UP000245539"/>
    </source>
</evidence>
<dbReference type="AlphaFoldDB" id="A0A317CLV6"/>
<dbReference type="OrthoDB" id="5624029at2"/>
<dbReference type="RefSeq" id="WP_109836962.1">
    <property type="nucleotide sequence ID" value="NZ_QGKM01000013.1"/>
</dbReference>
<organism evidence="1 2">
    <name type="scientific">Leucothrix pacifica</name>
    <dbReference type="NCBI Taxonomy" id="1247513"/>
    <lineage>
        <taxon>Bacteria</taxon>
        <taxon>Pseudomonadati</taxon>
        <taxon>Pseudomonadota</taxon>
        <taxon>Gammaproteobacteria</taxon>
        <taxon>Thiotrichales</taxon>
        <taxon>Thiotrichaceae</taxon>
        <taxon>Leucothrix</taxon>
    </lineage>
</organism>
<protein>
    <submittedName>
        <fullName evidence="1">Uncharacterized protein</fullName>
    </submittedName>
</protein>
<keyword evidence="2" id="KW-1185">Reference proteome</keyword>
<dbReference type="EMBL" id="QGKM01000013">
    <property type="protein sequence ID" value="PWQ99201.1"/>
    <property type="molecule type" value="Genomic_DNA"/>
</dbReference>